<dbReference type="RefSeq" id="WP_267218889.1">
    <property type="nucleotide sequence ID" value="NZ_JAPCWC010000002.1"/>
</dbReference>
<protein>
    <recommendedName>
        <fullName evidence="3">Autotransporter domain-containing protein</fullName>
    </recommendedName>
</protein>
<organism evidence="1 2">
    <name type="scientific">Novosphingobium clariflavum</name>
    <dbReference type="NCBI Taxonomy" id="2029884"/>
    <lineage>
        <taxon>Bacteria</taxon>
        <taxon>Pseudomonadati</taxon>
        <taxon>Pseudomonadota</taxon>
        <taxon>Alphaproteobacteria</taxon>
        <taxon>Sphingomonadales</taxon>
        <taxon>Sphingomonadaceae</taxon>
        <taxon>Novosphingobium</taxon>
    </lineage>
</organism>
<dbReference type="Proteomes" id="UP001589858">
    <property type="component" value="Unassembled WGS sequence"/>
</dbReference>
<evidence type="ECO:0008006" key="3">
    <source>
        <dbReference type="Google" id="ProtNLM"/>
    </source>
</evidence>
<evidence type="ECO:0000313" key="1">
    <source>
        <dbReference type="EMBL" id="MFC0686177.1"/>
    </source>
</evidence>
<sequence>MWGETGAQYLPQAVEWSLSDLATPDQTKVEVVDRDDGDAGWRLEGVAVRSYDPLSLALPAKLIDDHDTDRFRTRHFSASAWHALGDHDTLRFTAVAGRTSRRTDDSVVLPAKTLTGFAGAQLAWEHARTWSFSIGAFRQGGWGGRSLERDLLHFSNGEPPAARGLKASWRMKLQGNESDSAGSGIWVGLDSRLGTRAAGLGGALAQSAHHESRLGLVLASRF</sequence>
<dbReference type="EMBL" id="JBHLTM010000061">
    <property type="protein sequence ID" value="MFC0686177.1"/>
    <property type="molecule type" value="Genomic_DNA"/>
</dbReference>
<evidence type="ECO:0000313" key="2">
    <source>
        <dbReference type="Proteomes" id="UP001589858"/>
    </source>
</evidence>
<accession>A0ABV6SAC6</accession>
<name>A0ABV6SAC6_9SPHN</name>
<proteinExistence type="predicted"/>
<gene>
    <name evidence="1" type="ORF">ACFFF8_16430</name>
</gene>
<keyword evidence="2" id="KW-1185">Reference proteome</keyword>
<reference evidence="1 2" key="1">
    <citation type="submission" date="2024-09" db="EMBL/GenBank/DDBJ databases">
        <authorList>
            <person name="Sun Q."/>
            <person name="Mori K."/>
        </authorList>
    </citation>
    <scope>NUCLEOTIDE SEQUENCE [LARGE SCALE GENOMIC DNA]</scope>
    <source>
        <strain evidence="1 2">CICC 11035S</strain>
    </source>
</reference>
<comment type="caution">
    <text evidence="1">The sequence shown here is derived from an EMBL/GenBank/DDBJ whole genome shotgun (WGS) entry which is preliminary data.</text>
</comment>